<evidence type="ECO:0000259" key="10">
    <source>
        <dbReference type="PROSITE" id="PS51384"/>
    </source>
</evidence>
<dbReference type="PROSITE" id="PS51085">
    <property type="entry name" value="2FE2S_FER_2"/>
    <property type="match status" value="1"/>
</dbReference>
<dbReference type="Gene3D" id="2.40.30.10">
    <property type="entry name" value="Translation factors"/>
    <property type="match status" value="1"/>
</dbReference>
<dbReference type="SUPFAM" id="SSF54292">
    <property type="entry name" value="2Fe-2S ferredoxin-like"/>
    <property type="match status" value="1"/>
</dbReference>
<evidence type="ECO:0000313" key="11">
    <source>
        <dbReference type="EMBL" id="GAA1944504.1"/>
    </source>
</evidence>
<accession>A0ABN2Q4V5</accession>
<organism evidence="11 12">
    <name type="scientific">Amycolatopsis minnesotensis</name>
    <dbReference type="NCBI Taxonomy" id="337894"/>
    <lineage>
        <taxon>Bacteria</taxon>
        <taxon>Bacillati</taxon>
        <taxon>Actinomycetota</taxon>
        <taxon>Actinomycetes</taxon>
        <taxon>Pseudonocardiales</taxon>
        <taxon>Pseudonocardiaceae</taxon>
        <taxon>Amycolatopsis</taxon>
    </lineage>
</organism>
<dbReference type="InterPro" id="IPR017938">
    <property type="entry name" value="Riboflavin_synthase-like_b-brl"/>
</dbReference>
<dbReference type="InterPro" id="IPR001041">
    <property type="entry name" value="2Fe-2S_ferredoxin-type"/>
</dbReference>
<keyword evidence="7" id="KW-0408">Iron</keyword>
<dbReference type="Pfam" id="PF00175">
    <property type="entry name" value="NAD_binding_1"/>
    <property type="match status" value="1"/>
</dbReference>
<dbReference type="PRINTS" id="PR00371">
    <property type="entry name" value="FPNCR"/>
</dbReference>
<dbReference type="RefSeq" id="WP_344413945.1">
    <property type="nucleotide sequence ID" value="NZ_BAAANN010000003.1"/>
</dbReference>
<dbReference type="Gene3D" id="3.10.20.30">
    <property type="match status" value="1"/>
</dbReference>
<keyword evidence="2" id="KW-0285">Flavoprotein</keyword>
<dbReference type="Pfam" id="PF00970">
    <property type="entry name" value="FAD_binding_6"/>
    <property type="match status" value="1"/>
</dbReference>
<sequence>MAEAHTLAVAEIVHETADACSVVFSVPPESAEAFRYSPGQFLTLRVPSDRTGSVARCYSLSSAPHEGRVQVTVKRTADGYGSNWICDNLRAGSEVEVLPPAGVFTPSSFDEDLLLLAGGSGITPVMSILKTALGKGTGQVVLVYANRGQDSVIFAGELASLAARHPDRLVVIHWLETVQGIPSVAQLGALLRPHAGHEAFLCGPAPFMAAAKQALTELGAPRKRVHLERFISLGGNPFEVATAAAPSAEDTGSAGLTVELDGDTHSLDWPRQRKLLDFLLDSGIDAPFSCRAGQCSACACRITSGEVKMLNNEILDSEDLADGIVLACQSLPLTDDVSVTYE</sequence>
<dbReference type="EMBL" id="BAAANN010000003">
    <property type="protein sequence ID" value="GAA1944504.1"/>
    <property type="molecule type" value="Genomic_DNA"/>
</dbReference>
<evidence type="ECO:0000256" key="6">
    <source>
        <dbReference type="ARBA" id="ARBA00023002"/>
    </source>
</evidence>
<feature type="domain" description="2Fe-2S ferredoxin-type" evidence="9">
    <location>
        <begin position="254"/>
        <end position="342"/>
    </location>
</feature>
<keyword evidence="4" id="KW-0479">Metal-binding</keyword>
<dbReference type="CDD" id="cd00207">
    <property type="entry name" value="fer2"/>
    <property type="match status" value="1"/>
</dbReference>
<evidence type="ECO:0000256" key="5">
    <source>
        <dbReference type="ARBA" id="ARBA00022827"/>
    </source>
</evidence>
<dbReference type="Pfam" id="PF00111">
    <property type="entry name" value="Fer2"/>
    <property type="match status" value="1"/>
</dbReference>
<dbReference type="PROSITE" id="PS00197">
    <property type="entry name" value="2FE2S_FER_1"/>
    <property type="match status" value="1"/>
</dbReference>
<evidence type="ECO:0000256" key="1">
    <source>
        <dbReference type="ARBA" id="ARBA00001974"/>
    </source>
</evidence>
<evidence type="ECO:0000256" key="8">
    <source>
        <dbReference type="ARBA" id="ARBA00023014"/>
    </source>
</evidence>
<evidence type="ECO:0000313" key="12">
    <source>
        <dbReference type="Proteomes" id="UP001501116"/>
    </source>
</evidence>
<evidence type="ECO:0000256" key="3">
    <source>
        <dbReference type="ARBA" id="ARBA00022714"/>
    </source>
</evidence>
<dbReference type="InterPro" id="IPR001433">
    <property type="entry name" value="OxRdtase_FAD/NAD-bd"/>
</dbReference>
<evidence type="ECO:0000256" key="2">
    <source>
        <dbReference type="ARBA" id="ARBA00022630"/>
    </source>
</evidence>
<protein>
    <submittedName>
        <fullName evidence="11">Ferredoxin--NADP reductase</fullName>
    </submittedName>
</protein>
<reference evidence="11 12" key="1">
    <citation type="journal article" date="2019" name="Int. J. Syst. Evol. Microbiol.">
        <title>The Global Catalogue of Microorganisms (GCM) 10K type strain sequencing project: providing services to taxonomists for standard genome sequencing and annotation.</title>
        <authorList>
            <consortium name="The Broad Institute Genomics Platform"/>
            <consortium name="The Broad Institute Genome Sequencing Center for Infectious Disease"/>
            <person name="Wu L."/>
            <person name="Ma J."/>
        </authorList>
    </citation>
    <scope>NUCLEOTIDE SEQUENCE [LARGE SCALE GENOMIC DNA]</scope>
    <source>
        <strain evidence="11 12">JCM 14545</strain>
    </source>
</reference>
<keyword evidence="3" id="KW-0001">2Fe-2S</keyword>
<dbReference type="InterPro" id="IPR012675">
    <property type="entry name" value="Beta-grasp_dom_sf"/>
</dbReference>
<gene>
    <name evidence="11" type="ORF">GCM10009754_10260</name>
</gene>
<dbReference type="InterPro" id="IPR036010">
    <property type="entry name" value="2Fe-2S_ferredoxin-like_sf"/>
</dbReference>
<dbReference type="InterPro" id="IPR001709">
    <property type="entry name" value="Flavoprot_Pyr_Nucl_cyt_Rdtase"/>
</dbReference>
<dbReference type="SUPFAM" id="SSF63380">
    <property type="entry name" value="Riboflavin synthase domain-like"/>
    <property type="match status" value="1"/>
</dbReference>
<keyword evidence="6" id="KW-0560">Oxidoreductase</keyword>
<keyword evidence="5" id="KW-0274">FAD</keyword>
<comment type="cofactor">
    <cofactor evidence="1">
        <name>FAD</name>
        <dbReference type="ChEBI" id="CHEBI:57692"/>
    </cofactor>
</comment>
<dbReference type="Gene3D" id="3.40.50.80">
    <property type="entry name" value="Nucleotide-binding domain of ferredoxin-NADP reductase (FNR) module"/>
    <property type="match status" value="1"/>
</dbReference>
<dbReference type="SUPFAM" id="SSF52343">
    <property type="entry name" value="Ferredoxin reductase-like, C-terminal NADP-linked domain"/>
    <property type="match status" value="1"/>
</dbReference>
<dbReference type="InterPro" id="IPR017927">
    <property type="entry name" value="FAD-bd_FR_type"/>
</dbReference>
<evidence type="ECO:0000259" key="9">
    <source>
        <dbReference type="PROSITE" id="PS51085"/>
    </source>
</evidence>
<dbReference type="PANTHER" id="PTHR47354">
    <property type="entry name" value="NADH OXIDOREDUCTASE HCR"/>
    <property type="match status" value="1"/>
</dbReference>
<dbReference type="PROSITE" id="PS51384">
    <property type="entry name" value="FAD_FR"/>
    <property type="match status" value="1"/>
</dbReference>
<dbReference type="InterPro" id="IPR006058">
    <property type="entry name" value="2Fe2S_fd_BS"/>
</dbReference>
<dbReference type="PANTHER" id="PTHR47354:SF8">
    <property type="entry name" value="1,2-PHENYLACETYL-COA EPOXIDASE, SUBUNIT E"/>
    <property type="match status" value="1"/>
</dbReference>
<dbReference type="PRINTS" id="PR00410">
    <property type="entry name" value="PHEHYDRXLASE"/>
</dbReference>
<keyword evidence="12" id="KW-1185">Reference proteome</keyword>
<comment type="caution">
    <text evidence="11">The sequence shown here is derived from an EMBL/GenBank/DDBJ whole genome shotgun (WGS) entry which is preliminary data.</text>
</comment>
<dbReference type="InterPro" id="IPR050415">
    <property type="entry name" value="MRET"/>
</dbReference>
<dbReference type="CDD" id="cd06214">
    <property type="entry name" value="PA_degradation_oxidoreductase_like"/>
    <property type="match status" value="1"/>
</dbReference>
<proteinExistence type="predicted"/>
<evidence type="ECO:0000256" key="4">
    <source>
        <dbReference type="ARBA" id="ARBA00022723"/>
    </source>
</evidence>
<dbReference type="Proteomes" id="UP001501116">
    <property type="component" value="Unassembled WGS sequence"/>
</dbReference>
<evidence type="ECO:0000256" key="7">
    <source>
        <dbReference type="ARBA" id="ARBA00023004"/>
    </source>
</evidence>
<feature type="domain" description="FAD-binding FR-type" evidence="10">
    <location>
        <begin position="2"/>
        <end position="107"/>
    </location>
</feature>
<dbReference type="InterPro" id="IPR008333">
    <property type="entry name" value="Cbr1-like_FAD-bd_dom"/>
</dbReference>
<keyword evidence="8" id="KW-0411">Iron-sulfur</keyword>
<dbReference type="InterPro" id="IPR039261">
    <property type="entry name" value="FNR_nucleotide-bd"/>
</dbReference>
<name>A0ABN2Q4V5_9PSEU</name>